<dbReference type="InterPro" id="IPR015415">
    <property type="entry name" value="Spast_Vps4_C"/>
</dbReference>
<dbReference type="InterPro" id="IPR004201">
    <property type="entry name" value="Cdc48_dom2"/>
</dbReference>
<dbReference type="SMART" id="SM00382">
    <property type="entry name" value="AAA"/>
    <property type="match status" value="2"/>
</dbReference>
<dbReference type="InterPro" id="IPR009010">
    <property type="entry name" value="Asp_de-COase-like_dom_sf"/>
</dbReference>
<feature type="domain" description="AAA+ ATPase" evidence="5">
    <location>
        <begin position="255"/>
        <end position="391"/>
    </location>
</feature>
<dbReference type="FunFam" id="1.10.8.60:FF:000004">
    <property type="entry name" value="Cell division control 48"/>
    <property type="match status" value="1"/>
</dbReference>
<dbReference type="CDD" id="cd19519">
    <property type="entry name" value="RecA-like_CDC48_r1-like"/>
    <property type="match status" value="1"/>
</dbReference>
<dbReference type="Pfam" id="PF17862">
    <property type="entry name" value="AAA_lid_3"/>
    <property type="match status" value="2"/>
</dbReference>
<evidence type="ECO:0000256" key="4">
    <source>
        <dbReference type="SAM" id="MobiDB-lite"/>
    </source>
</evidence>
<dbReference type="SUPFAM" id="SSF54585">
    <property type="entry name" value="Cdc48 domain 2-like"/>
    <property type="match status" value="1"/>
</dbReference>
<keyword evidence="3" id="KW-0067">ATP-binding</keyword>
<dbReference type="GO" id="GO:0030970">
    <property type="term" value="P:retrograde protein transport, ER to cytosol"/>
    <property type="evidence" value="ECO:0007669"/>
    <property type="project" value="TreeGrafter"/>
</dbReference>
<dbReference type="FunFam" id="2.40.40.20:FF:000003">
    <property type="entry name" value="Transitional endoplasmic reticulum ATPase"/>
    <property type="match status" value="1"/>
</dbReference>
<dbReference type="GO" id="GO:0051301">
    <property type="term" value="P:cell division"/>
    <property type="evidence" value="ECO:0007669"/>
    <property type="project" value="UniProtKB-KW"/>
</dbReference>
<feature type="region of interest" description="Disordered" evidence="4">
    <location>
        <begin position="1"/>
        <end position="34"/>
    </location>
</feature>
<dbReference type="GO" id="GO:0097352">
    <property type="term" value="P:autophagosome maturation"/>
    <property type="evidence" value="ECO:0007669"/>
    <property type="project" value="TreeGrafter"/>
</dbReference>
<dbReference type="Proteomes" id="UP001149074">
    <property type="component" value="Unassembled WGS sequence"/>
</dbReference>
<dbReference type="GO" id="GO:0005829">
    <property type="term" value="C:cytosol"/>
    <property type="evidence" value="ECO:0007669"/>
    <property type="project" value="TreeGrafter"/>
</dbReference>
<dbReference type="InterPro" id="IPR029067">
    <property type="entry name" value="CDC48_domain_2-like_sf"/>
</dbReference>
<dbReference type="GO" id="GO:0005524">
    <property type="term" value="F:ATP binding"/>
    <property type="evidence" value="ECO:0007669"/>
    <property type="project" value="UniProtKB-KW"/>
</dbReference>
<feature type="region of interest" description="Disordered" evidence="4">
    <location>
        <begin position="801"/>
        <end position="821"/>
    </location>
</feature>
<dbReference type="Gene3D" id="2.40.40.20">
    <property type="match status" value="1"/>
</dbReference>
<evidence type="ECO:0000256" key="3">
    <source>
        <dbReference type="ARBA" id="ARBA00022840"/>
    </source>
</evidence>
<name>A0A9W9FDC7_9EURO</name>
<dbReference type="PANTHER" id="PTHR23077">
    <property type="entry name" value="AAA-FAMILY ATPASE"/>
    <property type="match status" value="1"/>
</dbReference>
<reference evidence="8" key="2">
    <citation type="journal article" date="2023" name="IMA Fungus">
        <title>Comparative genomic study of the Penicillium genus elucidates a diverse pangenome and 15 lateral gene transfer events.</title>
        <authorList>
            <person name="Petersen C."/>
            <person name="Sorensen T."/>
            <person name="Nielsen M.R."/>
            <person name="Sondergaard T.E."/>
            <person name="Sorensen J.L."/>
            <person name="Fitzpatrick D.A."/>
            <person name="Frisvad J.C."/>
            <person name="Nielsen K.L."/>
        </authorList>
    </citation>
    <scope>NUCLEOTIDE SEQUENCE</scope>
    <source>
        <strain evidence="8">IBT 30761</strain>
    </source>
</reference>
<keyword evidence="2" id="KW-0547">Nucleotide-binding</keyword>
<dbReference type="SMART" id="SM01072">
    <property type="entry name" value="CDC48_2"/>
    <property type="match status" value="1"/>
</dbReference>
<dbReference type="InterPro" id="IPR003338">
    <property type="entry name" value="CDC4_N-term_subdom"/>
</dbReference>
<protein>
    <submittedName>
        <fullName evidence="8">Cell division cycle protein 48</fullName>
    </submittedName>
</protein>
<dbReference type="SUPFAM" id="SSF50692">
    <property type="entry name" value="ADC-like"/>
    <property type="match status" value="1"/>
</dbReference>
<dbReference type="PANTHER" id="PTHR23077:SF171">
    <property type="entry name" value="NUCLEAR VALOSIN-CONTAINING PROTEIN-LIKE"/>
    <property type="match status" value="1"/>
</dbReference>
<keyword evidence="8" id="KW-0132">Cell division</keyword>
<dbReference type="GO" id="GO:0051228">
    <property type="term" value="P:mitotic spindle disassembly"/>
    <property type="evidence" value="ECO:0007669"/>
    <property type="project" value="TreeGrafter"/>
</dbReference>
<feature type="domain" description="CDC48 N-terminal subdomain" evidence="7">
    <location>
        <begin position="43"/>
        <end position="126"/>
    </location>
</feature>
<dbReference type="Gene3D" id="6.10.20.150">
    <property type="match status" value="1"/>
</dbReference>
<dbReference type="Pfam" id="PF02359">
    <property type="entry name" value="CDC48_N"/>
    <property type="match status" value="1"/>
</dbReference>
<dbReference type="Gene3D" id="3.40.50.300">
    <property type="entry name" value="P-loop containing nucleotide triphosphate hydrolases"/>
    <property type="match status" value="2"/>
</dbReference>
<feature type="domain" description="CDC48" evidence="6">
    <location>
        <begin position="143"/>
        <end position="209"/>
    </location>
</feature>
<dbReference type="CDD" id="cd19528">
    <property type="entry name" value="RecA-like_CDC48_r2-like"/>
    <property type="match status" value="1"/>
</dbReference>
<dbReference type="GO" id="GO:0034098">
    <property type="term" value="C:VCP-NPL4-UFD1 AAA ATPase complex"/>
    <property type="evidence" value="ECO:0007669"/>
    <property type="project" value="TreeGrafter"/>
</dbReference>
<dbReference type="InterPro" id="IPR003960">
    <property type="entry name" value="ATPase_AAA_CS"/>
</dbReference>
<dbReference type="Gene3D" id="3.10.330.10">
    <property type="match status" value="1"/>
</dbReference>
<comment type="similarity">
    <text evidence="1">Belongs to the AAA ATPase family.</text>
</comment>
<dbReference type="PROSITE" id="PS00674">
    <property type="entry name" value="AAA"/>
    <property type="match status" value="2"/>
</dbReference>
<evidence type="ECO:0000259" key="7">
    <source>
        <dbReference type="SMART" id="SM01073"/>
    </source>
</evidence>
<dbReference type="FunFam" id="3.10.330.10:FF:000001">
    <property type="entry name" value="Cell division control 48"/>
    <property type="match status" value="1"/>
</dbReference>
<dbReference type="Pfam" id="PF09336">
    <property type="entry name" value="Vps4_C"/>
    <property type="match status" value="1"/>
</dbReference>
<dbReference type="InterPro" id="IPR005938">
    <property type="entry name" value="AAA_ATPase_CDC48"/>
</dbReference>
<feature type="compositionally biased region" description="Basic and acidic residues" evidence="4">
    <location>
        <begin position="1"/>
        <end position="28"/>
    </location>
</feature>
<dbReference type="InterPro" id="IPR003959">
    <property type="entry name" value="ATPase_AAA_core"/>
</dbReference>
<keyword evidence="8" id="KW-0131">Cell cycle</keyword>
<evidence type="ECO:0000313" key="8">
    <source>
        <dbReference type="EMBL" id="KAJ5098066.1"/>
    </source>
</evidence>
<gene>
    <name evidence="8" type="ORF">N7532_005067</name>
</gene>
<dbReference type="OrthoDB" id="27435at2759"/>
<feature type="region of interest" description="Disordered" evidence="4">
    <location>
        <begin position="731"/>
        <end position="751"/>
    </location>
</feature>
<evidence type="ECO:0000259" key="5">
    <source>
        <dbReference type="SMART" id="SM00382"/>
    </source>
</evidence>
<dbReference type="EMBL" id="JAPQKI010000005">
    <property type="protein sequence ID" value="KAJ5098066.1"/>
    <property type="molecule type" value="Genomic_DNA"/>
</dbReference>
<dbReference type="Gene3D" id="1.10.8.60">
    <property type="match status" value="1"/>
</dbReference>
<feature type="compositionally biased region" description="Acidic residues" evidence="4">
    <location>
        <begin position="740"/>
        <end position="751"/>
    </location>
</feature>
<dbReference type="InterPro" id="IPR027417">
    <property type="entry name" value="P-loop_NTPase"/>
</dbReference>
<evidence type="ECO:0000313" key="9">
    <source>
        <dbReference type="Proteomes" id="UP001149074"/>
    </source>
</evidence>
<dbReference type="Pfam" id="PF02933">
    <property type="entry name" value="CDC48_2"/>
    <property type="match status" value="1"/>
</dbReference>
<comment type="caution">
    <text evidence="8">The sequence shown here is derived from an EMBL/GenBank/DDBJ whole genome shotgun (WGS) entry which is preliminary data.</text>
</comment>
<dbReference type="AlphaFoldDB" id="A0A9W9FDC7"/>
<organism evidence="8 9">
    <name type="scientific">Penicillium argentinense</name>
    <dbReference type="NCBI Taxonomy" id="1131581"/>
    <lineage>
        <taxon>Eukaryota</taxon>
        <taxon>Fungi</taxon>
        <taxon>Dikarya</taxon>
        <taxon>Ascomycota</taxon>
        <taxon>Pezizomycotina</taxon>
        <taxon>Eurotiomycetes</taxon>
        <taxon>Eurotiomycetidae</taxon>
        <taxon>Eurotiales</taxon>
        <taxon>Aspergillaceae</taxon>
        <taxon>Penicillium</taxon>
    </lineage>
</organism>
<dbReference type="NCBIfam" id="TIGR01243">
    <property type="entry name" value="CDC48"/>
    <property type="match status" value="1"/>
</dbReference>
<reference evidence="8" key="1">
    <citation type="submission" date="2022-11" db="EMBL/GenBank/DDBJ databases">
        <authorList>
            <person name="Petersen C."/>
        </authorList>
    </citation>
    <scope>NUCLEOTIDE SEQUENCE</scope>
    <source>
        <strain evidence="8">IBT 30761</strain>
    </source>
</reference>
<evidence type="ECO:0000259" key="6">
    <source>
        <dbReference type="SMART" id="SM01072"/>
    </source>
</evidence>
<dbReference type="SMART" id="SM01073">
    <property type="entry name" value="CDC48_N"/>
    <property type="match status" value="1"/>
</dbReference>
<evidence type="ECO:0000256" key="1">
    <source>
        <dbReference type="ARBA" id="ARBA00006914"/>
    </source>
</evidence>
<dbReference type="InterPro" id="IPR041569">
    <property type="entry name" value="AAA_lid_3"/>
</dbReference>
<dbReference type="GO" id="GO:0005741">
    <property type="term" value="C:mitochondrial outer membrane"/>
    <property type="evidence" value="ECO:0007669"/>
    <property type="project" value="UniProtKB-ARBA"/>
</dbReference>
<evidence type="ECO:0000256" key="2">
    <source>
        <dbReference type="ARBA" id="ARBA00022741"/>
    </source>
</evidence>
<dbReference type="GO" id="GO:0031593">
    <property type="term" value="F:polyubiquitin modification-dependent protein binding"/>
    <property type="evidence" value="ECO:0007669"/>
    <property type="project" value="TreeGrafter"/>
</dbReference>
<feature type="domain" description="AAA+ ATPase" evidence="5">
    <location>
        <begin position="529"/>
        <end position="668"/>
    </location>
</feature>
<dbReference type="InterPro" id="IPR003593">
    <property type="entry name" value="AAA+_ATPase"/>
</dbReference>
<dbReference type="GO" id="GO:0005634">
    <property type="term" value="C:nucleus"/>
    <property type="evidence" value="ECO:0007669"/>
    <property type="project" value="TreeGrafter"/>
</dbReference>
<dbReference type="GO" id="GO:0071630">
    <property type="term" value="P:nuclear protein quality control by the ubiquitin-proteasome system"/>
    <property type="evidence" value="ECO:0007669"/>
    <property type="project" value="UniProtKB-ARBA"/>
</dbReference>
<keyword evidence="9" id="KW-1185">Reference proteome</keyword>
<dbReference type="FunFam" id="3.40.50.300:FF:000012">
    <property type="entry name" value="Transitional endoplasmic reticulum ATPase"/>
    <property type="match status" value="1"/>
</dbReference>
<dbReference type="InterPro" id="IPR050168">
    <property type="entry name" value="AAA_ATPase_domain"/>
</dbReference>
<dbReference type="GO" id="GO:0016887">
    <property type="term" value="F:ATP hydrolysis activity"/>
    <property type="evidence" value="ECO:0007669"/>
    <property type="project" value="InterPro"/>
</dbReference>
<sequence>MSAEPDHSHEKKRVNLQDASGAEHKEELDTSTAILKKKKKPNSLIVTDAVNDDNSVIALSNNTMETLQLFRGDTVLVKGKKRKDTVLIVLADDDLDDGSVRINRVVRHNLRVKHGDVITVHPCPDIKYAKRIAVLPIADTIEGLTGSLFDVYLAPYFREAYRPVRQGDLFTVRGGMRQVEFKVVEVDPPEYGIVAQDTIIHCEGEPIQREDEEGNLNEVGYDDIGGCRKQMAQIRELVELPLRHPQLFKSIGIKPPRGILMYGPPGTGKTLMARAVANETGAFFFLINGPEIMSKMAGESESNLRKAFEEAEKNSPAIIFIDEIDSIAPKREKTNGEVERRVVSQLLTLMDGMKARSNVVVMAATNRPNSIDPALRRFGRFDREVDIGIPDPTGRLEIMSIHTKNMKLGDDVDLETIAAETHGYVGSDLASLCSEAAMQQIREKMDLIDLDEDTIEAEVLDSLGVTMENFRYALGVSNPSALREVAVVEVPNVRWDDIGGLEEVKRELIESVQYPVDHPEMFQKFGLSPSRGVLFYGPPGTGKTMLAKAVANECAANFISVKGPELLSMWFGESESNIRDIFDKARAAAPCVVFLDELDSIAKSRGGSVGDAGGASDRVVNQLLTEMDGMTSKKNVFVIGATNRPEQLDAALVRPGRLDTLVYVPLPDQASREGILKAQLRKTPVAGDVDMSFIASKTHGFSGADLGFVTQRAVKLAIKEAISADIERTKAREAAGEDVTMGDEEDLDEEDPVPELTRAHFEEAMKSARRSVSDVEIRRYEAFAQSLKNSGGSSFFRFPSAGEVQNNDTFGEAGNDDSLYD</sequence>
<dbReference type="Pfam" id="PF00004">
    <property type="entry name" value="AAA"/>
    <property type="match status" value="2"/>
</dbReference>
<accession>A0A9W9FDC7</accession>
<dbReference type="RefSeq" id="XP_056473720.1">
    <property type="nucleotide sequence ID" value="XM_056617561.1"/>
</dbReference>
<dbReference type="FunFam" id="3.40.50.300:FF:000048">
    <property type="entry name" value="Transitional endoplasmic reticulum ATPase"/>
    <property type="match status" value="1"/>
</dbReference>
<dbReference type="SUPFAM" id="SSF52540">
    <property type="entry name" value="P-loop containing nucleoside triphosphate hydrolases"/>
    <property type="match status" value="2"/>
</dbReference>
<dbReference type="GeneID" id="81356540"/>
<proteinExistence type="inferred from homology"/>